<comment type="caution">
    <text evidence="1">The sequence shown here is derived from an EMBL/GenBank/DDBJ whole genome shotgun (WGS) entry which is preliminary data.</text>
</comment>
<name>A0ABR1FGE6_AURAN</name>
<organism evidence="1 2">
    <name type="scientific">Aureococcus anophagefferens</name>
    <name type="common">Harmful bloom alga</name>
    <dbReference type="NCBI Taxonomy" id="44056"/>
    <lineage>
        <taxon>Eukaryota</taxon>
        <taxon>Sar</taxon>
        <taxon>Stramenopiles</taxon>
        <taxon>Ochrophyta</taxon>
        <taxon>Pelagophyceae</taxon>
        <taxon>Pelagomonadales</taxon>
        <taxon>Pelagomonadaceae</taxon>
        <taxon>Aureococcus</taxon>
    </lineage>
</organism>
<protein>
    <recommendedName>
        <fullName evidence="3">Flavodoxin-like domain-containing protein</fullName>
    </recommendedName>
</protein>
<reference evidence="1 2" key="1">
    <citation type="submission" date="2024-03" db="EMBL/GenBank/DDBJ databases">
        <title>Aureococcus anophagefferens CCMP1851 and Kratosvirus quantuckense: Draft genome of a second virus-susceptible host strain in the model system.</title>
        <authorList>
            <person name="Chase E."/>
            <person name="Truchon A.R."/>
            <person name="Schepens W."/>
            <person name="Wilhelm S.W."/>
        </authorList>
    </citation>
    <scope>NUCLEOTIDE SEQUENCE [LARGE SCALE GENOMIC DNA]</scope>
    <source>
        <strain evidence="1 2">CCMP1851</strain>
    </source>
</reference>
<accession>A0ABR1FGE6</accession>
<evidence type="ECO:0000313" key="1">
    <source>
        <dbReference type="EMBL" id="KAK7230321.1"/>
    </source>
</evidence>
<evidence type="ECO:0000313" key="2">
    <source>
        <dbReference type="Proteomes" id="UP001363151"/>
    </source>
</evidence>
<dbReference type="EMBL" id="JBBJCI010000437">
    <property type="protein sequence ID" value="KAK7230321.1"/>
    <property type="molecule type" value="Genomic_DNA"/>
</dbReference>
<sequence>MAFVALLHGACAAMNSSGPLTQERAWAAAPALCNGTADRPAPMLVFVHIFKSAGSTTTRATLKACTAAVRARVGAAPAANATLAWEYAAYGAAVGIHDARCRARLGADVARGRAPAFPFLAA</sequence>
<keyword evidence="2" id="KW-1185">Reference proteome</keyword>
<dbReference type="Proteomes" id="UP001363151">
    <property type="component" value="Unassembled WGS sequence"/>
</dbReference>
<proteinExistence type="predicted"/>
<gene>
    <name evidence="1" type="ORF">SO694_00180043</name>
</gene>
<evidence type="ECO:0008006" key="3">
    <source>
        <dbReference type="Google" id="ProtNLM"/>
    </source>
</evidence>